<dbReference type="CDD" id="cd08878">
    <property type="entry name" value="RHO_alpha_C_DMO-like"/>
    <property type="match status" value="1"/>
</dbReference>
<dbReference type="SUPFAM" id="SSF50022">
    <property type="entry name" value="ISP domain"/>
    <property type="match status" value="1"/>
</dbReference>
<evidence type="ECO:0000256" key="4">
    <source>
        <dbReference type="ARBA" id="ARBA00023004"/>
    </source>
</evidence>
<keyword evidence="2" id="KW-0479">Metal-binding</keyword>
<proteinExistence type="predicted"/>
<keyword evidence="1" id="KW-0001">2Fe-2S</keyword>
<protein>
    <submittedName>
        <fullName evidence="7">Aromatic ring-hydroxylating dioxygenase subunit alpha</fullName>
    </submittedName>
</protein>
<evidence type="ECO:0000256" key="3">
    <source>
        <dbReference type="ARBA" id="ARBA00023002"/>
    </source>
</evidence>
<feature type="domain" description="Rieske" evidence="6">
    <location>
        <begin position="8"/>
        <end position="112"/>
    </location>
</feature>
<accession>A0A3D8K4I7</accession>
<dbReference type="Proteomes" id="UP000256838">
    <property type="component" value="Unassembled WGS sequence"/>
</dbReference>
<dbReference type="Pfam" id="PF19112">
    <property type="entry name" value="VanA_C"/>
    <property type="match status" value="1"/>
</dbReference>
<dbReference type="SUPFAM" id="SSF55961">
    <property type="entry name" value="Bet v1-like"/>
    <property type="match status" value="1"/>
</dbReference>
<evidence type="ECO:0000313" key="7">
    <source>
        <dbReference type="EMBL" id="RDV00344.1"/>
    </source>
</evidence>
<dbReference type="GO" id="GO:0046872">
    <property type="term" value="F:metal ion binding"/>
    <property type="evidence" value="ECO:0007669"/>
    <property type="project" value="UniProtKB-KW"/>
</dbReference>
<keyword evidence="8" id="KW-1185">Reference proteome</keyword>
<dbReference type="PANTHER" id="PTHR21266">
    <property type="entry name" value="IRON-SULFUR DOMAIN CONTAINING PROTEIN"/>
    <property type="match status" value="1"/>
</dbReference>
<evidence type="ECO:0000259" key="6">
    <source>
        <dbReference type="PROSITE" id="PS51296"/>
    </source>
</evidence>
<dbReference type="OrthoDB" id="9790995at2"/>
<keyword evidence="4" id="KW-0408">Iron</keyword>
<gene>
    <name evidence="7" type="ORF">DWV00_00630</name>
</gene>
<dbReference type="Gene3D" id="2.102.10.10">
    <property type="entry name" value="Rieske [2Fe-2S] iron-sulphur domain"/>
    <property type="match status" value="1"/>
</dbReference>
<evidence type="ECO:0000256" key="2">
    <source>
        <dbReference type="ARBA" id="ARBA00022723"/>
    </source>
</evidence>
<keyword evidence="7" id="KW-0223">Dioxygenase</keyword>
<dbReference type="InterPro" id="IPR017941">
    <property type="entry name" value="Rieske_2Fe-2S"/>
</dbReference>
<dbReference type="InterPro" id="IPR050584">
    <property type="entry name" value="Cholesterol_7-desaturase"/>
</dbReference>
<dbReference type="GO" id="GO:0051213">
    <property type="term" value="F:dioxygenase activity"/>
    <property type="evidence" value="ECO:0007669"/>
    <property type="project" value="UniProtKB-KW"/>
</dbReference>
<dbReference type="AlphaFoldDB" id="A0A3D8K4I7"/>
<comment type="caution">
    <text evidence="7">The sequence shown here is derived from an EMBL/GenBank/DDBJ whole genome shotgun (WGS) entry which is preliminary data.</text>
</comment>
<dbReference type="Pfam" id="PF00355">
    <property type="entry name" value="Rieske"/>
    <property type="match status" value="1"/>
</dbReference>
<sequence>MPFLMNTWYVAASADEIKNELFSRTICGRSVLLFRKENGDCVASSNRCPHRFAPLDKGRLVGDGVVECPYHGLQFDVQSGNCVHNPHGDGKISKAACVATYPIEERHGLVWVWLGEPEAADTDKIPDFHFLTDTKFRTLSGLIGVRANYELIVDNLMDLSHVEYLHAGGLGSEAIKRGETEVIQNTNTVHSNRWCPDGMAPPVWDALFDNYGKPVDHWLDMRWDPPALLCLDVGVTPVGAPRADGVSGYFCHFLTPETETTTHYFWTASRTFKIHDTALDSNLSTAIHQAFVEEDVPMIEGVQTMMGGIPFDKMNPVLLQPDAGALRSRRVLKQLIEAECAGER</sequence>
<evidence type="ECO:0000256" key="1">
    <source>
        <dbReference type="ARBA" id="ARBA00022714"/>
    </source>
</evidence>
<dbReference type="GO" id="GO:0051537">
    <property type="term" value="F:2 iron, 2 sulfur cluster binding"/>
    <property type="evidence" value="ECO:0007669"/>
    <property type="project" value="UniProtKB-KW"/>
</dbReference>
<dbReference type="InterPro" id="IPR036922">
    <property type="entry name" value="Rieske_2Fe-2S_sf"/>
</dbReference>
<name>A0A3D8K4I7_9BURK</name>
<evidence type="ECO:0000313" key="8">
    <source>
        <dbReference type="Proteomes" id="UP000256838"/>
    </source>
</evidence>
<dbReference type="InterPro" id="IPR044043">
    <property type="entry name" value="VanA_C_cat"/>
</dbReference>
<keyword evidence="5" id="KW-0411">Iron-sulfur</keyword>
<evidence type="ECO:0000256" key="5">
    <source>
        <dbReference type="ARBA" id="ARBA00023014"/>
    </source>
</evidence>
<reference evidence="7 8" key="1">
    <citation type="submission" date="2018-08" db="EMBL/GenBank/DDBJ databases">
        <title>Paraburkholderia sp. DHOM06 isolated from forest soil.</title>
        <authorList>
            <person name="Gao Z.-H."/>
            <person name="Qiu L.-H."/>
        </authorList>
    </citation>
    <scope>NUCLEOTIDE SEQUENCE [LARGE SCALE GENOMIC DNA]</scope>
    <source>
        <strain evidence="7 8">DHOM06</strain>
    </source>
</reference>
<dbReference type="EMBL" id="QRGA01000001">
    <property type="protein sequence ID" value="RDV00344.1"/>
    <property type="molecule type" value="Genomic_DNA"/>
</dbReference>
<keyword evidence="3" id="KW-0560">Oxidoreductase</keyword>
<dbReference type="Gene3D" id="3.90.380.10">
    <property type="entry name" value="Naphthalene 1,2-dioxygenase Alpha Subunit, Chain A, domain 1"/>
    <property type="match status" value="1"/>
</dbReference>
<organism evidence="7 8">
    <name type="scientific">Trinickia dinghuensis</name>
    <dbReference type="NCBI Taxonomy" id="2291023"/>
    <lineage>
        <taxon>Bacteria</taxon>
        <taxon>Pseudomonadati</taxon>
        <taxon>Pseudomonadota</taxon>
        <taxon>Betaproteobacteria</taxon>
        <taxon>Burkholderiales</taxon>
        <taxon>Burkholderiaceae</taxon>
        <taxon>Trinickia</taxon>
    </lineage>
</organism>
<dbReference type="PANTHER" id="PTHR21266:SF60">
    <property type="entry name" value="3-KETOSTEROID-9-ALPHA-MONOOXYGENASE, OXYGENASE COMPONENT"/>
    <property type="match status" value="1"/>
</dbReference>
<dbReference type="PROSITE" id="PS51296">
    <property type="entry name" value="RIESKE"/>
    <property type="match status" value="1"/>
</dbReference>